<dbReference type="Pfam" id="PF00126">
    <property type="entry name" value="HTH_1"/>
    <property type="match status" value="1"/>
</dbReference>
<dbReference type="SUPFAM" id="SSF46785">
    <property type="entry name" value="Winged helix' DNA-binding domain"/>
    <property type="match status" value="1"/>
</dbReference>
<gene>
    <name evidence="7" type="ORF">LZC95_51885</name>
</gene>
<accession>A0ABZ2KC47</accession>
<evidence type="ECO:0000256" key="1">
    <source>
        <dbReference type="ARBA" id="ARBA00009437"/>
    </source>
</evidence>
<dbReference type="PANTHER" id="PTHR30537">
    <property type="entry name" value="HTH-TYPE TRANSCRIPTIONAL REGULATOR"/>
    <property type="match status" value="1"/>
</dbReference>
<evidence type="ECO:0000313" key="8">
    <source>
        <dbReference type="Proteomes" id="UP001379533"/>
    </source>
</evidence>
<feature type="region of interest" description="Disordered" evidence="5">
    <location>
        <begin position="1"/>
        <end position="20"/>
    </location>
</feature>
<evidence type="ECO:0000256" key="5">
    <source>
        <dbReference type="SAM" id="MobiDB-lite"/>
    </source>
</evidence>
<feature type="domain" description="HTH lysR-type" evidence="6">
    <location>
        <begin position="28"/>
        <end position="84"/>
    </location>
</feature>
<dbReference type="RefSeq" id="WP_394845523.1">
    <property type="nucleotide sequence ID" value="NZ_CP089982.1"/>
</dbReference>
<keyword evidence="8" id="KW-1185">Reference proteome</keyword>
<proteinExistence type="inferred from homology"/>
<dbReference type="EMBL" id="CP089982">
    <property type="protein sequence ID" value="WXA94913.1"/>
    <property type="molecule type" value="Genomic_DNA"/>
</dbReference>
<reference evidence="7 8" key="1">
    <citation type="submission" date="2021-12" db="EMBL/GenBank/DDBJ databases">
        <title>Discovery of the Pendulisporaceae a myxobacterial family with distinct sporulation behavior and unique specialized metabolism.</title>
        <authorList>
            <person name="Garcia R."/>
            <person name="Popoff A."/>
            <person name="Bader C.D."/>
            <person name="Loehr J."/>
            <person name="Walesch S."/>
            <person name="Walt C."/>
            <person name="Boldt J."/>
            <person name="Bunk B."/>
            <person name="Haeckl F.J.F.P.J."/>
            <person name="Gunesch A.P."/>
            <person name="Birkelbach J."/>
            <person name="Nuebel U."/>
            <person name="Pietschmann T."/>
            <person name="Bach T."/>
            <person name="Mueller R."/>
        </authorList>
    </citation>
    <scope>NUCLEOTIDE SEQUENCE [LARGE SCALE GENOMIC DNA]</scope>
    <source>
        <strain evidence="7 8">MSr12523</strain>
    </source>
</reference>
<protein>
    <submittedName>
        <fullName evidence="7">LysR family transcriptional regulator</fullName>
    </submittedName>
</protein>
<evidence type="ECO:0000256" key="3">
    <source>
        <dbReference type="ARBA" id="ARBA00023125"/>
    </source>
</evidence>
<dbReference type="CDD" id="cd08422">
    <property type="entry name" value="PBP2_CrgA_like"/>
    <property type="match status" value="1"/>
</dbReference>
<dbReference type="InterPro" id="IPR000847">
    <property type="entry name" value="LysR_HTH_N"/>
</dbReference>
<dbReference type="PROSITE" id="PS50931">
    <property type="entry name" value="HTH_LYSR"/>
    <property type="match status" value="1"/>
</dbReference>
<dbReference type="InterPro" id="IPR036388">
    <property type="entry name" value="WH-like_DNA-bd_sf"/>
</dbReference>
<dbReference type="Gene3D" id="1.10.10.10">
    <property type="entry name" value="Winged helix-like DNA-binding domain superfamily/Winged helix DNA-binding domain"/>
    <property type="match status" value="1"/>
</dbReference>
<dbReference type="PANTHER" id="PTHR30537:SF5">
    <property type="entry name" value="HTH-TYPE TRANSCRIPTIONAL ACTIVATOR TTDR-RELATED"/>
    <property type="match status" value="1"/>
</dbReference>
<evidence type="ECO:0000256" key="2">
    <source>
        <dbReference type="ARBA" id="ARBA00023015"/>
    </source>
</evidence>
<comment type="similarity">
    <text evidence="1">Belongs to the LysR transcriptional regulatory family.</text>
</comment>
<name>A0ABZ2KC47_9BACT</name>
<dbReference type="Pfam" id="PF03466">
    <property type="entry name" value="LysR_substrate"/>
    <property type="match status" value="1"/>
</dbReference>
<dbReference type="InterPro" id="IPR058163">
    <property type="entry name" value="LysR-type_TF_proteobact-type"/>
</dbReference>
<keyword evidence="4" id="KW-0804">Transcription</keyword>
<sequence>MASRTRTNIDSKPTSSSSSVLGAEATADLNALREFVALADTGSFSRAARDLATTPATISKRLTRLEEELGVHLVRRTTRQFGLTEAGQVLYERARQILGAIHQTEHLLRSFGKTPCGRLRVSVPLYTGIMHVSPLLPEFLSIHPDLQVELVLENRIVDIVNEGYDIAIRVGGADQTSPTLSRLRLVKDRSVVCGAPSYFEKNGRPRSPFDLEEHNLLRHSGLPRWPFRVNEELVIVDAGKALVSNDAFSLRDAALRGTGLAYLSRYIVQTHLERGELVEVLSEYSTHEVSIDAVYSPSRYNAAKIRSFIDFLAEQLPKRLG</sequence>
<evidence type="ECO:0000256" key="4">
    <source>
        <dbReference type="ARBA" id="ARBA00023163"/>
    </source>
</evidence>
<dbReference type="InterPro" id="IPR005119">
    <property type="entry name" value="LysR_subst-bd"/>
</dbReference>
<evidence type="ECO:0000259" key="6">
    <source>
        <dbReference type="PROSITE" id="PS50931"/>
    </source>
</evidence>
<dbReference type="Proteomes" id="UP001379533">
    <property type="component" value="Chromosome"/>
</dbReference>
<dbReference type="Gene3D" id="3.40.190.290">
    <property type="match status" value="1"/>
</dbReference>
<dbReference type="SUPFAM" id="SSF53850">
    <property type="entry name" value="Periplasmic binding protein-like II"/>
    <property type="match status" value="1"/>
</dbReference>
<keyword evidence="3" id="KW-0238">DNA-binding</keyword>
<evidence type="ECO:0000313" key="7">
    <source>
        <dbReference type="EMBL" id="WXA94913.1"/>
    </source>
</evidence>
<organism evidence="7 8">
    <name type="scientific">Pendulispora brunnea</name>
    <dbReference type="NCBI Taxonomy" id="2905690"/>
    <lineage>
        <taxon>Bacteria</taxon>
        <taxon>Pseudomonadati</taxon>
        <taxon>Myxococcota</taxon>
        <taxon>Myxococcia</taxon>
        <taxon>Myxococcales</taxon>
        <taxon>Sorangiineae</taxon>
        <taxon>Pendulisporaceae</taxon>
        <taxon>Pendulispora</taxon>
    </lineage>
</organism>
<keyword evidence="2" id="KW-0805">Transcription regulation</keyword>
<dbReference type="InterPro" id="IPR036390">
    <property type="entry name" value="WH_DNA-bd_sf"/>
</dbReference>